<gene>
    <name evidence="2" type="ORF">M513_13974</name>
</gene>
<sequence length="241" mass="28098">MTTLSFSKTHFKQKFSSENPADHNGRRQVLIAGYRDKWEVEGPLPMFYRKPTNNSELREWNEPSADEYFYSLLDARNKTRCSKEEFQNLMKPKSKVYKGYLPNAYETDNAWVHAVIYMIKVTNESCLNDLNLNATQNYLHFYWKTYNYSTLRTVQDTVNTFFNRESSKKITAGSYRILRNYPFFFIAATAVASVAFGVPAAAMPLMILPLPIIITVLARILIEVYLESWVFVREDLDRCLS</sequence>
<evidence type="ECO:0000256" key="1">
    <source>
        <dbReference type="SAM" id="Phobius"/>
    </source>
</evidence>
<keyword evidence="1" id="KW-1133">Transmembrane helix</keyword>
<evidence type="ECO:0000313" key="3">
    <source>
        <dbReference type="Proteomes" id="UP000030764"/>
    </source>
</evidence>
<keyword evidence="1" id="KW-0812">Transmembrane</keyword>
<protein>
    <submittedName>
        <fullName evidence="2">Uncharacterized protein</fullName>
    </submittedName>
</protein>
<dbReference type="Gene3D" id="3.90.79.10">
    <property type="entry name" value="Nucleoside Triphosphate Pyrophosphohydrolase"/>
    <property type="match status" value="1"/>
</dbReference>
<reference evidence="2 3" key="1">
    <citation type="journal article" date="2014" name="Nat. Genet.">
        <title>Genome and transcriptome of the porcine whipworm Trichuris suis.</title>
        <authorList>
            <person name="Jex A.R."/>
            <person name="Nejsum P."/>
            <person name="Schwarz E.M."/>
            <person name="Hu L."/>
            <person name="Young N.D."/>
            <person name="Hall R.S."/>
            <person name="Korhonen P.K."/>
            <person name="Liao S."/>
            <person name="Thamsborg S."/>
            <person name="Xia J."/>
            <person name="Xu P."/>
            <person name="Wang S."/>
            <person name="Scheerlinck J.P."/>
            <person name="Hofmann A."/>
            <person name="Sternberg P.W."/>
            <person name="Wang J."/>
            <person name="Gasser R.B."/>
        </authorList>
    </citation>
    <scope>NUCLEOTIDE SEQUENCE [LARGE SCALE GENOMIC DNA]</scope>
    <source>
        <strain evidence="2">DCEP-RM93M</strain>
    </source>
</reference>
<dbReference type="Proteomes" id="UP000030764">
    <property type="component" value="Unassembled WGS sequence"/>
</dbReference>
<organism evidence="2 3">
    <name type="scientific">Trichuris suis</name>
    <name type="common">pig whipworm</name>
    <dbReference type="NCBI Taxonomy" id="68888"/>
    <lineage>
        <taxon>Eukaryota</taxon>
        <taxon>Metazoa</taxon>
        <taxon>Ecdysozoa</taxon>
        <taxon>Nematoda</taxon>
        <taxon>Enoplea</taxon>
        <taxon>Dorylaimia</taxon>
        <taxon>Trichinellida</taxon>
        <taxon>Trichuridae</taxon>
        <taxon>Trichuris</taxon>
    </lineage>
</organism>
<keyword evidence="3" id="KW-1185">Reference proteome</keyword>
<name>A0A085LJK3_9BILA</name>
<feature type="transmembrane region" description="Helical" evidence="1">
    <location>
        <begin position="183"/>
        <end position="202"/>
    </location>
</feature>
<keyword evidence="1" id="KW-0472">Membrane</keyword>
<feature type="transmembrane region" description="Helical" evidence="1">
    <location>
        <begin position="208"/>
        <end position="226"/>
    </location>
</feature>
<proteinExistence type="predicted"/>
<dbReference type="AlphaFoldDB" id="A0A085LJK3"/>
<accession>A0A085LJK3</accession>
<dbReference type="EMBL" id="KL363713">
    <property type="protein sequence ID" value="KFD45149.1"/>
    <property type="molecule type" value="Genomic_DNA"/>
</dbReference>
<evidence type="ECO:0000313" key="2">
    <source>
        <dbReference type="EMBL" id="KFD45149.1"/>
    </source>
</evidence>